<dbReference type="Proteomes" id="UP000001095">
    <property type="component" value="Unassembled WGS sequence"/>
</dbReference>
<feature type="compositionally biased region" description="Basic and acidic residues" evidence="1">
    <location>
        <begin position="1"/>
        <end position="14"/>
    </location>
</feature>
<dbReference type="PATRIC" id="fig|883079.3.peg.2292"/>
<gene>
    <name evidence="2" type="ORF">HMPREF9696_02254</name>
</gene>
<proteinExistence type="predicted"/>
<accession>K8P0B3</accession>
<dbReference type="EMBL" id="AGWY01000008">
    <property type="protein sequence ID" value="EKS36042.1"/>
    <property type="molecule type" value="Genomic_DNA"/>
</dbReference>
<feature type="region of interest" description="Disordered" evidence="1">
    <location>
        <begin position="1"/>
        <end position="41"/>
    </location>
</feature>
<evidence type="ECO:0000313" key="3">
    <source>
        <dbReference type="Proteomes" id="UP000001095"/>
    </source>
</evidence>
<evidence type="ECO:0000256" key="1">
    <source>
        <dbReference type="SAM" id="MobiDB-lite"/>
    </source>
</evidence>
<dbReference type="HOGENOM" id="CLU_1052253_0_0_5"/>
<sequence>MPERGLRDSEDHEPPCVTECRGGGRLATDKGQSSVNGAGKRSLQSAPLLRFWGGGGRGRRTVVQENLMPRDRQRVCLQDGLNLDLNRLMRRGLVQRGRYSAPVGIKWTHSYWGEIASGTISADLSGHQGWLEIRLRNLCQTIALASERRHFGGVQWYFVCPVQNRFASVLWKPPGATRFCSRQTWRRQLAYQSQFSDATGRAHLGQAKVKAHLIGNLDPEEWDLPPKPKWMRWKTYDRHVARYDHYGDILDHGCVALVAKWLGK</sequence>
<evidence type="ECO:0000313" key="2">
    <source>
        <dbReference type="EMBL" id="EKS36042.1"/>
    </source>
</evidence>
<protein>
    <submittedName>
        <fullName evidence="2">Uncharacterized protein</fullName>
    </submittedName>
</protein>
<dbReference type="AlphaFoldDB" id="K8P0B3"/>
<name>K8P0B3_9BRAD</name>
<keyword evidence="3" id="KW-1185">Reference proteome</keyword>
<organism evidence="2 3">
    <name type="scientific">Afipia clevelandensis ATCC 49720</name>
    <dbReference type="NCBI Taxonomy" id="883079"/>
    <lineage>
        <taxon>Bacteria</taxon>
        <taxon>Pseudomonadati</taxon>
        <taxon>Pseudomonadota</taxon>
        <taxon>Alphaproteobacteria</taxon>
        <taxon>Hyphomicrobiales</taxon>
        <taxon>Nitrobacteraceae</taxon>
        <taxon>Afipia</taxon>
    </lineage>
</organism>
<comment type="caution">
    <text evidence="2">The sequence shown here is derived from an EMBL/GenBank/DDBJ whole genome shotgun (WGS) entry which is preliminary data.</text>
</comment>
<reference evidence="2 3" key="1">
    <citation type="submission" date="2012-04" db="EMBL/GenBank/DDBJ databases">
        <title>The Genome Sequence of Afipia clevelandensis ATCC 49720.</title>
        <authorList>
            <consortium name="The Broad Institute Genome Sequencing Platform"/>
            <person name="Earl A."/>
            <person name="Ward D."/>
            <person name="Feldgarden M."/>
            <person name="Gevers D."/>
            <person name="Huys G."/>
            <person name="Walker B."/>
            <person name="Young S.K."/>
            <person name="Zeng Q."/>
            <person name="Gargeya S."/>
            <person name="Fitzgerald M."/>
            <person name="Haas B."/>
            <person name="Abouelleil A."/>
            <person name="Alvarado L."/>
            <person name="Arachchi H.M."/>
            <person name="Berlin A."/>
            <person name="Chapman S.B."/>
            <person name="Goldberg J."/>
            <person name="Griggs A."/>
            <person name="Gujja S."/>
            <person name="Hansen M."/>
            <person name="Howarth C."/>
            <person name="Imamovic A."/>
            <person name="Larimer J."/>
            <person name="McCowen C."/>
            <person name="Montmayeur A."/>
            <person name="Murphy C."/>
            <person name="Neiman D."/>
            <person name="Pearson M."/>
            <person name="Priest M."/>
            <person name="Roberts A."/>
            <person name="Saif S."/>
            <person name="Shea T."/>
            <person name="Sisk P."/>
            <person name="Sykes S."/>
            <person name="Wortman J."/>
            <person name="Nusbaum C."/>
            <person name="Birren B."/>
        </authorList>
    </citation>
    <scope>NUCLEOTIDE SEQUENCE [LARGE SCALE GENOMIC DNA]</scope>
    <source>
        <strain evidence="2 3">ATCC 49720</strain>
    </source>
</reference>